<evidence type="ECO:0000256" key="1">
    <source>
        <dbReference type="SAM" id="SignalP"/>
    </source>
</evidence>
<organism evidence="2 3">
    <name type="scientific">Rubritalea halochordaticola</name>
    <dbReference type="NCBI Taxonomy" id="714537"/>
    <lineage>
        <taxon>Bacteria</taxon>
        <taxon>Pseudomonadati</taxon>
        <taxon>Verrucomicrobiota</taxon>
        <taxon>Verrucomicrobiia</taxon>
        <taxon>Verrucomicrobiales</taxon>
        <taxon>Rubritaleaceae</taxon>
        <taxon>Rubritalea</taxon>
    </lineage>
</organism>
<proteinExistence type="predicted"/>
<sequence length="281" mass="31325">MRFKHSAIVCMSFSLFLPTISVAQEEGENNGAKPIPADLIDDPHVREELGINEFTAPSIKLIFEDLSQLTPLPAKETRPKLPEKMPLDRSDLAIEIGFLIAEGFLAVENNTLDDIEGIAKDLSRYGKALGAGERVNRHAARLLDHAKKRESEKLKEELAATQKDVEIELVQLRDADLAHLISLGGWIRALSCASLAVDRDFTEERANQVFREDVADYYEVILGQLDPRVSKRKHIQELRKLCSGLKTTMTLAADQEPTEAKVKEIKEKSALMSKVALSRGE</sequence>
<name>A0ABP9UYD8_9BACT</name>
<feature type="signal peptide" evidence="1">
    <location>
        <begin position="1"/>
        <end position="23"/>
    </location>
</feature>
<feature type="chain" id="PRO_5045868130" description="TerB family tellurite resistance protein" evidence="1">
    <location>
        <begin position="24"/>
        <end position="281"/>
    </location>
</feature>
<keyword evidence="3" id="KW-1185">Reference proteome</keyword>
<protein>
    <recommendedName>
        <fullName evidence="4">TerB family tellurite resistance protein</fullName>
    </recommendedName>
</protein>
<dbReference type="EMBL" id="BAABRL010000002">
    <property type="protein sequence ID" value="GAA5494725.1"/>
    <property type="molecule type" value="Genomic_DNA"/>
</dbReference>
<evidence type="ECO:0000313" key="2">
    <source>
        <dbReference type="EMBL" id="GAA5494725.1"/>
    </source>
</evidence>
<reference evidence="2 3" key="1">
    <citation type="submission" date="2024-02" db="EMBL/GenBank/DDBJ databases">
        <title>Rubritalea halochordaticola NBRC 107102.</title>
        <authorList>
            <person name="Ichikawa N."/>
            <person name="Katano-Makiyama Y."/>
            <person name="Hidaka K."/>
        </authorList>
    </citation>
    <scope>NUCLEOTIDE SEQUENCE [LARGE SCALE GENOMIC DNA]</scope>
    <source>
        <strain evidence="2 3">NBRC 107102</strain>
    </source>
</reference>
<comment type="caution">
    <text evidence="2">The sequence shown here is derived from an EMBL/GenBank/DDBJ whole genome shotgun (WGS) entry which is preliminary data.</text>
</comment>
<evidence type="ECO:0000313" key="3">
    <source>
        <dbReference type="Proteomes" id="UP001424741"/>
    </source>
</evidence>
<keyword evidence="1" id="KW-0732">Signal</keyword>
<gene>
    <name evidence="2" type="ORF">Rhal01_00889</name>
</gene>
<evidence type="ECO:0008006" key="4">
    <source>
        <dbReference type="Google" id="ProtNLM"/>
    </source>
</evidence>
<dbReference type="Proteomes" id="UP001424741">
    <property type="component" value="Unassembled WGS sequence"/>
</dbReference>
<accession>A0ABP9UYD8</accession>
<dbReference type="RefSeq" id="WP_346187628.1">
    <property type="nucleotide sequence ID" value="NZ_BAABRL010000002.1"/>
</dbReference>